<feature type="domain" description="Acyl-CoA dehydrogenase/oxidase C-terminal" evidence="6">
    <location>
        <begin position="226"/>
        <end position="375"/>
    </location>
</feature>
<keyword evidence="4 5" id="KW-0274">FAD</keyword>
<dbReference type="Pfam" id="PF00441">
    <property type="entry name" value="Acyl-CoA_dh_1"/>
    <property type="match status" value="1"/>
</dbReference>
<keyword evidence="5" id="KW-0560">Oxidoreductase</keyword>
<evidence type="ECO:0000313" key="9">
    <source>
        <dbReference type="EMBL" id="NKQ55013.1"/>
    </source>
</evidence>
<dbReference type="InterPro" id="IPR046373">
    <property type="entry name" value="Acyl-CoA_Oxase/DH_mid-dom_sf"/>
</dbReference>
<dbReference type="InterPro" id="IPR036250">
    <property type="entry name" value="AcylCo_DH-like_C"/>
</dbReference>
<dbReference type="RefSeq" id="WP_168517533.1">
    <property type="nucleotide sequence ID" value="NZ_JAAXLS010000012.1"/>
</dbReference>
<proteinExistence type="inferred from homology"/>
<evidence type="ECO:0000256" key="4">
    <source>
        <dbReference type="ARBA" id="ARBA00022827"/>
    </source>
</evidence>
<dbReference type="InterPro" id="IPR009075">
    <property type="entry name" value="AcylCo_DH/oxidase_C"/>
</dbReference>
<keyword evidence="3 5" id="KW-0285">Flavoprotein</keyword>
<dbReference type="Pfam" id="PF02771">
    <property type="entry name" value="Acyl-CoA_dh_N"/>
    <property type="match status" value="1"/>
</dbReference>
<evidence type="ECO:0000256" key="3">
    <source>
        <dbReference type="ARBA" id="ARBA00022630"/>
    </source>
</evidence>
<dbReference type="InterPro" id="IPR009100">
    <property type="entry name" value="AcylCoA_DH/oxidase_NM_dom_sf"/>
</dbReference>
<comment type="cofactor">
    <cofactor evidence="1 5">
        <name>FAD</name>
        <dbReference type="ChEBI" id="CHEBI:57692"/>
    </cofactor>
</comment>
<evidence type="ECO:0000256" key="5">
    <source>
        <dbReference type="RuleBase" id="RU362125"/>
    </source>
</evidence>
<dbReference type="PANTHER" id="PTHR43884">
    <property type="entry name" value="ACYL-COA DEHYDROGENASE"/>
    <property type="match status" value="1"/>
</dbReference>
<dbReference type="InterPro" id="IPR013786">
    <property type="entry name" value="AcylCoA_DH/ox_N"/>
</dbReference>
<sequence>MDFSVPDELKMFIDGVRQFREKELMPLEREFLLNGRFAPEQRSALEEKARQQGFWALDVPEEYGGQGMGHLAMCMVVEELYKHPAMFEFGGSPEPILYHCNEEQKERYLYPIIKEGKRTCYAFTEPSGGSDLAAIRTTATRDGNYWIINGTKTFISHVERADFVILFATVDHKLGSKGITCFLIDRETRGLHASRPIPTMGDDWEPYELVLDSCVVPDANRLGKVGNGWVLAGEQLTHGRLRIAAYQLGIAQRCIDIAVDWAKQRHTWGQPIATRQGIQWMLADSITELTAARALVYRAAWIADTGFRQQNDVFAAKLYASEMAQRVTDRALQILGGLGYSRELAIQSFYRQARLWRIGHGTAEIHRMMIARNLLGLSANS</sequence>
<gene>
    <name evidence="9" type="ORF">HFP15_19200</name>
</gene>
<dbReference type="Gene3D" id="1.10.540.10">
    <property type="entry name" value="Acyl-CoA dehydrogenase/oxidase, N-terminal domain"/>
    <property type="match status" value="1"/>
</dbReference>
<dbReference type="EMBL" id="JAAXLS010000012">
    <property type="protein sequence ID" value="NKQ55013.1"/>
    <property type="molecule type" value="Genomic_DNA"/>
</dbReference>
<comment type="similarity">
    <text evidence="2 5">Belongs to the acyl-CoA dehydrogenase family.</text>
</comment>
<dbReference type="InterPro" id="IPR006091">
    <property type="entry name" value="Acyl-CoA_Oxase/DH_mid-dom"/>
</dbReference>
<dbReference type="PANTHER" id="PTHR43884:SF40">
    <property type="entry name" value="ACYL-COA DEHYDROGENASE"/>
    <property type="match status" value="1"/>
</dbReference>
<evidence type="ECO:0000259" key="6">
    <source>
        <dbReference type="Pfam" id="PF00441"/>
    </source>
</evidence>
<evidence type="ECO:0000259" key="7">
    <source>
        <dbReference type="Pfam" id="PF02770"/>
    </source>
</evidence>
<name>A0ABX1J5I2_9PSEU</name>
<evidence type="ECO:0000256" key="1">
    <source>
        <dbReference type="ARBA" id="ARBA00001974"/>
    </source>
</evidence>
<evidence type="ECO:0000313" key="10">
    <source>
        <dbReference type="Proteomes" id="UP000715441"/>
    </source>
</evidence>
<dbReference type="Pfam" id="PF02770">
    <property type="entry name" value="Acyl-CoA_dh_M"/>
    <property type="match status" value="1"/>
</dbReference>
<dbReference type="InterPro" id="IPR037069">
    <property type="entry name" value="AcylCoA_DH/ox_N_sf"/>
</dbReference>
<comment type="caution">
    <text evidence="9">The sequence shown here is derived from an EMBL/GenBank/DDBJ whole genome shotgun (WGS) entry which is preliminary data.</text>
</comment>
<organism evidence="9 10">
    <name type="scientific">Amycolatopsis acididurans</name>
    <dbReference type="NCBI Taxonomy" id="2724524"/>
    <lineage>
        <taxon>Bacteria</taxon>
        <taxon>Bacillati</taxon>
        <taxon>Actinomycetota</taxon>
        <taxon>Actinomycetes</taxon>
        <taxon>Pseudonocardiales</taxon>
        <taxon>Pseudonocardiaceae</taxon>
        <taxon>Amycolatopsis</taxon>
    </lineage>
</organism>
<feature type="domain" description="Acyl-CoA dehydrogenase/oxidase N-terminal" evidence="8">
    <location>
        <begin position="7"/>
        <end position="114"/>
    </location>
</feature>
<dbReference type="SUPFAM" id="SSF47203">
    <property type="entry name" value="Acyl-CoA dehydrogenase C-terminal domain-like"/>
    <property type="match status" value="1"/>
</dbReference>
<feature type="domain" description="Acyl-CoA oxidase/dehydrogenase middle" evidence="7">
    <location>
        <begin position="120"/>
        <end position="212"/>
    </location>
</feature>
<evidence type="ECO:0000259" key="8">
    <source>
        <dbReference type="Pfam" id="PF02771"/>
    </source>
</evidence>
<reference evidence="9 10" key="1">
    <citation type="submission" date="2020-04" db="EMBL/GenBank/DDBJ databases">
        <title>Novel species.</title>
        <authorList>
            <person name="Teo W.F.A."/>
            <person name="Lipun K."/>
            <person name="Srisuk N."/>
            <person name="Duangmal K."/>
        </authorList>
    </citation>
    <scope>NUCLEOTIDE SEQUENCE [LARGE SCALE GENOMIC DNA]</scope>
    <source>
        <strain evidence="9 10">K13G38</strain>
    </source>
</reference>
<dbReference type="Proteomes" id="UP000715441">
    <property type="component" value="Unassembled WGS sequence"/>
</dbReference>
<protein>
    <submittedName>
        <fullName evidence="9">Pilus assembly protein CpaC</fullName>
    </submittedName>
</protein>
<dbReference type="Gene3D" id="1.20.140.10">
    <property type="entry name" value="Butyryl-CoA Dehydrogenase, subunit A, domain 3"/>
    <property type="match status" value="1"/>
</dbReference>
<dbReference type="SUPFAM" id="SSF56645">
    <property type="entry name" value="Acyl-CoA dehydrogenase NM domain-like"/>
    <property type="match status" value="1"/>
</dbReference>
<keyword evidence="10" id="KW-1185">Reference proteome</keyword>
<evidence type="ECO:0000256" key="2">
    <source>
        <dbReference type="ARBA" id="ARBA00009347"/>
    </source>
</evidence>
<dbReference type="Gene3D" id="2.40.110.10">
    <property type="entry name" value="Butyryl-CoA Dehydrogenase, subunit A, domain 2"/>
    <property type="match status" value="1"/>
</dbReference>
<accession>A0ABX1J5I2</accession>